<reference evidence="1 2" key="1">
    <citation type="submission" date="2024-01" db="EMBL/GenBank/DDBJ databases">
        <title>A draft genome for a cacao thread blight-causing isolate of Paramarasmius palmivorus.</title>
        <authorList>
            <person name="Baruah I.K."/>
            <person name="Bukari Y."/>
            <person name="Amoako-Attah I."/>
            <person name="Meinhardt L.W."/>
            <person name="Bailey B.A."/>
            <person name="Cohen S.P."/>
        </authorList>
    </citation>
    <scope>NUCLEOTIDE SEQUENCE [LARGE SCALE GENOMIC DNA]</scope>
    <source>
        <strain evidence="1 2">GH-12</strain>
    </source>
</reference>
<protein>
    <submittedName>
        <fullName evidence="1">Uncharacterized protein</fullName>
    </submittedName>
</protein>
<comment type="caution">
    <text evidence="1">The sequence shown here is derived from an EMBL/GenBank/DDBJ whole genome shotgun (WGS) entry which is preliminary data.</text>
</comment>
<dbReference type="Proteomes" id="UP001383192">
    <property type="component" value="Unassembled WGS sequence"/>
</dbReference>
<sequence length="383" mass="44791">MFADTARIFQAHRLRGTRWGPPPRRSARLRSGVAKAYDLISLVRLYKAVTPLPMFITLESLKFHHSKWFHHHVPGHFYVHMWNGTVAQGIVIMANLFYRAFPEDAPPETGDEVLDKRLEYLRRDEIRGIIYRLAKYEYPPGHPQMFLVHSLRQQITQEEYDNPPHIGQAVYLTKAQVADHIERVMPESWREFAREAVCLEFDGCKNPHPKLSFIYRPSRVLLAGMAYLRKIDTRRIKCSLARFTAAQEQFLNDHKSAYLHHRCDDLDSGGSEYLDFFRSLMNEWITRWPSKRYRVSLLAHDPISMFYLHYLRRRIVNYFDSRLTPNEIMQFEASRVRVLVPASPCPSPVIRPVKVFRTLFTPTPSEAAGSPPIVDSDHEVQME</sequence>
<keyword evidence="2" id="KW-1185">Reference proteome</keyword>
<gene>
    <name evidence="1" type="ORF">VNI00_013149</name>
</gene>
<accession>A0AAW0BZP6</accession>
<evidence type="ECO:0000313" key="2">
    <source>
        <dbReference type="Proteomes" id="UP001383192"/>
    </source>
</evidence>
<dbReference type="AlphaFoldDB" id="A0AAW0BZP6"/>
<organism evidence="1 2">
    <name type="scientific">Paramarasmius palmivorus</name>
    <dbReference type="NCBI Taxonomy" id="297713"/>
    <lineage>
        <taxon>Eukaryota</taxon>
        <taxon>Fungi</taxon>
        <taxon>Dikarya</taxon>
        <taxon>Basidiomycota</taxon>
        <taxon>Agaricomycotina</taxon>
        <taxon>Agaricomycetes</taxon>
        <taxon>Agaricomycetidae</taxon>
        <taxon>Agaricales</taxon>
        <taxon>Marasmiineae</taxon>
        <taxon>Marasmiaceae</taxon>
        <taxon>Paramarasmius</taxon>
    </lineage>
</organism>
<proteinExistence type="predicted"/>
<evidence type="ECO:0000313" key="1">
    <source>
        <dbReference type="EMBL" id="KAK7032401.1"/>
    </source>
</evidence>
<name>A0AAW0BZP6_9AGAR</name>
<dbReference type="EMBL" id="JAYKXP010000065">
    <property type="protein sequence ID" value="KAK7032401.1"/>
    <property type="molecule type" value="Genomic_DNA"/>
</dbReference>